<evidence type="ECO:0000313" key="1">
    <source>
        <dbReference type="Ensembl" id="ENSOSIP00000007351.1"/>
    </source>
</evidence>
<organism evidence="1 2">
    <name type="scientific">Oryzias sinensis</name>
    <name type="common">Chinese medaka</name>
    <dbReference type="NCBI Taxonomy" id="183150"/>
    <lineage>
        <taxon>Eukaryota</taxon>
        <taxon>Metazoa</taxon>
        <taxon>Chordata</taxon>
        <taxon>Craniata</taxon>
        <taxon>Vertebrata</taxon>
        <taxon>Euteleostomi</taxon>
        <taxon>Actinopterygii</taxon>
        <taxon>Neopterygii</taxon>
        <taxon>Teleostei</taxon>
        <taxon>Neoteleostei</taxon>
        <taxon>Acanthomorphata</taxon>
        <taxon>Ovalentaria</taxon>
        <taxon>Atherinomorphae</taxon>
        <taxon>Beloniformes</taxon>
        <taxon>Adrianichthyidae</taxon>
        <taxon>Oryziinae</taxon>
        <taxon>Oryzias</taxon>
    </lineage>
</organism>
<name>A0A8C8DI62_9TELE</name>
<keyword evidence="2" id="KW-1185">Reference proteome</keyword>
<sequence>MFLIIVLFFISFLYLFIVRYSSYTVSCLNKSMWCPPSPHLERFMDRFYRTSFQSQTAPTNLLLIGNRCCHGNIDSDQSLSTGFNVSNAEKWRLNWLHFVGAGGKAFFYGCRHSD</sequence>
<accession>A0A8C8DI62</accession>
<dbReference type="AlphaFoldDB" id="A0A8C8DI62"/>
<evidence type="ECO:0000313" key="2">
    <source>
        <dbReference type="Proteomes" id="UP000694383"/>
    </source>
</evidence>
<reference evidence="1" key="1">
    <citation type="submission" date="2025-08" db="UniProtKB">
        <authorList>
            <consortium name="Ensembl"/>
        </authorList>
    </citation>
    <scope>IDENTIFICATION</scope>
</reference>
<dbReference type="Proteomes" id="UP000694383">
    <property type="component" value="Unplaced"/>
</dbReference>
<dbReference type="Ensembl" id="ENSOSIT00000007843.1">
    <property type="protein sequence ID" value="ENSOSIP00000007351.1"/>
    <property type="gene ID" value="ENSOSIG00000004876.1"/>
</dbReference>
<protein>
    <submittedName>
        <fullName evidence="1">Uncharacterized protein</fullName>
    </submittedName>
</protein>
<proteinExistence type="predicted"/>
<reference evidence="1" key="2">
    <citation type="submission" date="2025-09" db="UniProtKB">
        <authorList>
            <consortium name="Ensembl"/>
        </authorList>
    </citation>
    <scope>IDENTIFICATION</scope>
</reference>